<dbReference type="AlphaFoldDB" id="A0A813D3W6"/>
<protein>
    <submittedName>
        <fullName evidence="1">Uncharacterized protein</fullName>
    </submittedName>
</protein>
<dbReference type="OrthoDB" id="408698at2759"/>
<evidence type="ECO:0000313" key="2">
    <source>
        <dbReference type="EMBL" id="CAE8667986.1"/>
    </source>
</evidence>
<dbReference type="Proteomes" id="UP000654075">
    <property type="component" value="Unassembled WGS sequence"/>
</dbReference>
<accession>A0A813D3W6</accession>
<proteinExistence type="predicted"/>
<comment type="caution">
    <text evidence="1">The sequence shown here is derived from an EMBL/GenBank/DDBJ whole genome shotgun (WGS) entry which is preliminary data.</text>
</comment>
<reference evidence="1" key="1">
    <citation type="submission" date="2021-02" db="EMBL/GenBank/DDBJ databases">
        <authorList>
            <person name="Dougan E. K."/>
            <person name="Rhodes N."/>
            <person name="Thang M."/>
            <person name="Chan C."/>
        </authorList>
    </citation>
    <scope>NUCLEOTIDE SEQUENCE</scope>
</reference>
<dbReference type="OMA" id="FLLFREC"/>
<gene>
    <name evidence="1" type="ORF">PGLA1383_LOCUS424</name>
    <name evidence="2" type="ORF">PGLA2088_LOCUS16773</name>
</gene>
<dbReference type="EMBL" id="CAJNNW010021469">
    <property type="protein sequence ID" value="CAE8667986.1"/>
    <property type="molecule type" value="Genomic_DNA"/>
</dbReference>
<feature type="non-terminal residue" evidence="1">
    <location>
        <position position="139"/>
    </location>
</feature>
<keyword evidence="3" id="KW-1185">Reference proteome</keyword>
<evidence type="ECO:0000313" key="3">
    <source>
        <dbReference type="Proteomes" id="UP000654075"/>
    </source>
</evidence>
<dbReference type="Proteomes" id="UP000626109">
    <property type="component" value="Unassembled WGS sequence"/>
</dbReference>
<organism evidence="1 3">
    <name type="scientific">Polarella glacialis</name>
    <name type="common">Dinoflagellate</name>
    <dbReference type="NCBI Taxonomy" id="89957"/>
    <lineage>
        <taxon>Eukaryota</taxon>
        <taxon>Sar</taxon>
        <taxon>Alveolata</taxon>
        <taxon>Dinophyceae</taxon>
        <taxon>Suessiales</taxon>
        <taxon>Suessiaceae</taxon>
        <taxon>Polarella</taxon>
    </lineage>
</organism>
<evidence type="ECO:0000313" key="1">
    <source>
        <dbReference type="EMBL" id="CAE8581398.1"/>
    </source>
</evidence>
<name>A0A813D3W6_POLGL</name>
<sequence length="139" mass="14409">MSAVLASKKEWNACLAKSGGAAGKCEKYEKELRSVSKAVGVDACVDETINLMKCTSGKSRANGCASVFLAMRECNRAGGKQLMAEGDGFAVAPGNMGLFVSAASSLAQSAAPVRSLEGMTTFGEEYAKNLGITPGQVRF</sequence>
<dbReference type="EMBL" id="CAJNNV010000085">
    <property type="protein sequence ID" value="CAE8581398.1"/>
    <property type="molecule type" value="Genomic_DNA"/>
</dbReference>